<reference evidence="3" key="1">
    <citation type="submission" date="2015-08" db="EMBL/GenBank/DDBJ databases">
        <title>Vibrio galatheae sp. nov., a novel member of the Vibrionaceae family isolated from the Solomon Islands.</title>
        <authorList>
            <person name="Giubergia S."/>
            <person name="Machado H."/>
            <person name="Mateiu R.V."/>
            <person name="Gram L."/>
        </authorList>
    </citation>
    <scope>NUCLEOTIDE SEQUENCE [LARGE SCALE GENOMIC DNA]</scope>
    <source>
        <strain evidence="3">DSM 19134</strain>
    </source>
</reference>
<dbReference type="OrthoDB" id="9806945at2"/>
<sequence>MLAFESVVFYVEDIEASKSFYAKVFDAKSNVLSPTFIFIPLLSNLSLGLKQLDQAVPPANKSGGGTELSLIVENEIELDELYQEWKSKEVRFSQQPTELVFGKTFVALDPDEHRIRVFAPKSE</sequence>
<comment type="caution">
    <text evidence="2">The sequence shown here is derived from an EMBL/GenBank/DDBJ whole genome shotgun (WGS) entry which is preliminary data.</text>
</comment>
<gene>
    <name evidence="2" type="ORF">AKJ31_10925</name>
</gene>
<feature type="domain" description="VOC" evidence="1">
    <location>
        <begin position="3"/>
        <end position="120"/>
    </location>
</feature>
<protein>
    <submittedName>
        <fullName evidence="2">Glyoxalase</fullName>
    </submittedName>
</protein>
<dbReference type="PIRSF" id="PIRSF039020">
    <property type="entry name" value="EhpR"/>
    <property type="match status" value="1"/>
</dbReference>
<evidence type="ECO:0000313" key="3">
    <source>
        <dbReference type="Proteomes" id="UP000037530"/>
    </source>
</evidence>
<organism evidence="2 3">
    <name type="scientific">Vibrio hepatarius</name>
    <dbReference type="NCBI Taxonomy" id="171383"/>
    <lineage>
        <taxon>Bacteria</taxon>
        <taxon>Pseudomonadati</taxon>
        <taxon>Pseudomonadota</taxon>
        <taxon>Gammaproteobacteria</taxon>
        <taxon>Vibrionales</taxon>
        <taxon>Vibrionaceae</taxon>
        <taxon>Vibrio</taxon>
        <taxon>Vibrio oreintalis group</taxon>
    </lineage>
</organism>
<dbReference type="PATRIC" id="fig|171383.3.peg.2229"/>
<name>A0A0M0HZ83_9VIBR</name>
<dbReference type="SUPFAM" id="SSF54593">
    <property type="entry name" value="Glyoxalase/Bleomycin resistance protein/Dihydroxybiphenyl dioxygenase"/>
    <property type="match status" value="1"/>
</dbReference>
<dbReference type="InterPro" id="IPR004360">
    <property type="entry name" value="Glyas_Fos-R_dOase_dom"/>
</dbReference>
<dbReference type="InterPro" id="IPR037523">
    <property type="entry name" value="VOC_core"/>
</dbReference>
<dbReference type="InterPro" id="IPR026275">
    <property type="entry name" value="Glyoxalase/dOase/EhpR"/>
</dbReference>
<dbReference type="InterPro" id="IPR029068">
    <property type="entry name" value="Glyas_Bleomycin-R_OHBP_Dase"/>
</dbReference>
<proteinExistence type="predicted"/>
<evidence type="ECO:0000313" key="2">
    <source>
        <dbReference type="EMBL" id="KOO07401.1"/>
    </source>
</evidence>
<dbReference type="Proteomes" id="UP000037530">
    <property type="component" value="Unassembled WGS sequence"/>
</dbReference>
<keyword evidence="3" id="KW-1185">Reference proteome</keyword>
<accession>A0A0M0HZ83</accession>
<dbReference type="Pfam" id="PF00903">
    <property type="entry name" value="Glyoxalase"/>
    <property type="match status" value="1"/>
</dbReference>
<dbReference type="STRING" id="171383.AKJ31_10925"/>
<dbReference type="RefSeq" id="WP_053409135.1">
    <property type="nucleotide sequence ID" value="NZ_LHPI01000009.1"/>
</dbReference>
<evidence type="ECO:0000259" key="1">
    <source>
        <dbReference type="PROSITE" id="PS51819"/>
    </source>
</evidence>
<dbReference type="AlphaFoldDB" id="A0A0M0HZ83"/>
<dbReference type="Gene3D" id="3.10.180.10">
    <property type="entry name" value="2,3-Dihydroxybiphenyl 1,2-Dioxygenase, domain 1"/>
    <property type="match status" value="1"/>
</dbReference>
<dbReference type="EMBL" id="LHPI01000009">
    <property type="protein sequence ID" value="KOO07401.1"/>
    <property type="molecule type" value="Genomic_DNA"/>
</dbReference>
<dbReference type="PROSITE" id="PS51819">
    <property type="entry name" value="VOC"/>
    <property type="match status" value="1"/>
</dbReference>